<keyword evidence="2" id="KW-1185">Reference proteome</keyword>
<protein>
    <submittedName>
        <fullName evidence="1">Uncharacterized protein</fullName>
    </submittedName>
</protein>
<sequence length="107" mass="11947">MIPYVILFKILSNLAIKKRDVCVQTDFEQIQTTKDVETITDDFAYGDTGKVAFETPNSPQPGLGDCEQIHFQHPTNPFLDNPEDLLAETESSTSFFTGITSHQVPVL</sequence>
<evidence type="ECO:0000313" key="2">
    <source>
        <dbReference type="Proteomes" id="UP000499080"/>
    </source>
</evidence>
<comment type="caution">
    <text evidence="1">The sequence shown here is derived from an EMBL/GenBank/DDBJ whole genome shotgun (WGS) entry which is preliminary data.</text>
</comment>
<dbReference type="EMBL" id="BGPR01063288">
    <property type="protein sequence ID" value="GBO38525.1"/>
    <property type="molecule type" value="Genomic_DNA"/>
</dbReference>
<organism evidence="1 2">
    <name type="scientific">Araneus ventricosus</name>
    <name type="common">Orbweaver spider</name>
    <name type="synonym">Epeira ventricosa</name>
    <dbReference type="NCBI Taxonomy" id="182803"/>
    <lineage>
        <taxon>Eukaryota</taxon>
        <taxon>Metazoa</taxon>
        <taxon>Ecdysozoa</taxon>
        <taxon>Arthropoda</taxon>
        <taxon>Chelicerata</taxon>
        <taxon>Arachnida</taxon>
        <taxon>Araneae</taxon>
        <taxon>Araneomorphae</taxon>
        <taxon>Entelegynae</taxon>
        <taxon>Araneoidea</taxon>
        <taxon>Araneidae</taxon>
        <taxon>Araneus</taxon>
    </lineage>
</organism>
<dbReference type="AlphaFoldDB" id="A0A4Y2WLZ1"/>
<reference evidence="1 2" key="1">
    <citation type="journal article" date="2019" name="Sci. Rep.">
        <title>Orb-weaving spider Araneus ventricosus genome elucidates the spidroin gene catalogue.</title>
        <authorList>
            <person name="Kono N."/>
            <person name="Nakamura H."/>
            <person name="Ohtoshi R."/>
            <person name="Moran D.A.P."/>
            <person name="Shinohara A."/>
            <person name="Yoshida Y."/>
            <person name="Fujiwara M."/>
            <person name="Mori M."/>
            <person name="Tomita M."/>
            <person name="Arakawa K."/>
        </authorList>
    </citation>
    <scope>NUCLEOTIDE SEQUENCE [LARGE SCALE GENOMIC DNA]</scope>
</reference>
<feature type="non-terminal residue" evidence="1">
    <location>
        <position position="107"/>
    </location>
</feature>
<gene>
    <name evidence="1" type="ORF">AVEN_236866_1</name>
</gene>
<name>A0A4Y2WLZ1_ARAVE</name>
<dbReference type="Proteomes" id="UP000499080">
    <property type="component" value="Unassembled WGS sequence"/>
</dbReference>
<proteinExistence type="predicted"/>
<accession>A0A4Y2WLZ1</accession>
<evidence type="ECO:0000313" key="1">
    <source>
        <dbReference type="EMBL" id="GBO38525.1"/>
    </source>
</evidence>